<comment type="caution">
    <text evidence="1">The sequence shown here is derived from an EMBL/GenBank/DDBJ whole genome shotgun (WGS) entry which is preliminary data.</text>
</comment>
<protein>
    <submittedName>
        <fullName evidence="1">Uncharacterized protein</fullName>
    </submittedName>
</protein>
<evidence type="ECO:0000313" key="2">
    <source>
        <dbReference type="EMBL" id="MFC7236652.1"/>
    </source>
</evidence>
<reference evidence="1" key="3">
    <citation type="submission" date="2024-09" db="EMBL/GenBank/DDBJ databases">
        <authorList>
            <person name="Sun Q."/>
        </authorList>
    </citation>
    <scope>NUCLEOTIDE SEQUENCE</scope>
    <source>
        <strain evidence="1">CCM 7403</strain>
    </source>
</reference>
<keyword evidence="3" id="KW-1185">Reference proteome</keyword>
<sequence>MANSIKNSGGGLALQITKPARTAGLVEEVDGETTTLADLFVVAVDGTLLVGNRNRIDGRERVELVGSVARDADSIYRIVYTAVQIEGHGYQVQLPNARDAGFERGDTAPVITAPDMLLVTDGSHRTTRRAEDLATIRRDQI</sequence>
<accession>A0ABD5ZT58</accession>
<name>A0ABD5ZT58_9EURY</name>
<reference evidence="3" key="2">
    <citation type="journal article" date="2019" name="Int. J. Syst. Evol. Microbiol.">
        <title>The Global Catalogue of Microorganisms (GCM) 10K type strain sequencing project: providing services to taxonomists for standard genome sequencing and annotation.</title>
        <authorList>
            <consortium name="The Broad Institute Genomics Platform"/>
            <consortium name="The Broad Institute Genome Sequencing Center for Infectious Disease"/>
            <person name="Wu L."/>
            <person name="Ma J."/>
        </authorList>
    </citation>
    <scope>NUCLEOTIDE SEQUENCE [LARGE SCALE GENOMIC DNA]</scope>
    <source>
        <strain evidence="3">DT85</strain>
    </source>
</reference>
<dbReference type="AlphaFoldDB" id="A0ABD5ZT58"/>
<gene>
    <name evidence="1" type="ORF">ACFQJ4_14785</name>
    <name evidence="2" type="ORF">ACFQJ4_15230</name>
</gene>
<dbReference type="EMBL" id="JBHTAP010000002">
    <property type="protein sequence ID" value="MFC7236565.1"/>
    <property type="molecule type" value="Genomic_DNA"/>
</dbReference>
<evidence type="ECO:0000313" key="3">
    <source>
        <dbReference type="Proteomes" id="UP001596398"/>
    </source>
</evidence>
<dbReference type="GeneID" id="79268391"/>
<evidence type="ECO:0000313" key="1">
    <source>
        <dbReference type="EMBL" id="MFC7236565.1"/>
    </source>
</evidence>
<organism evidence="1 3">
    <name type="scientific">Halosegnis marinus</name>
    <dbReference type="NCBI Taxonomy" id="3034023"/>
    <lineage>
        <taxon>Archaea</taxon>
        <taxon>Methanobacteriati</taxon>
        <taxon>Methanobacteriota</taxon>
        <taxon>Stenosarchaea group</taxon>
        <taxon>Halobacteria</taxon>
        <taxon>Halobacteriales</taxon>
        <taxon>Natronomonadaceae</taxon>
        <taxon>Halosegnis</taxon>
    </lineage>
</organism>
<reference evidence="1" key="1">
    <citation type="journal article" date="2014" name="Int. J. Syst. Evol. Microbiol.">
        <title>Complete genome sequence of Corynebacterium casei LMG S-19264T (=DSM 44701T), isolated from a smear-ripened cheese.</title>
        <authorList>
            <consortium name="US DOE Joint Genome Institute (JGI-PGF)"/>
            <person name="Walter F."/>
            <person name="Albersmeier A."/>
            <person name="Kalinowski J."/>
            <person name="Ruckert C."/>
        </authorList>
    </citation>
    <scope>NUCLEOTIDE SEQUENCE [LARGE SCALE GENOMIC DNA]</scope>
    <source>
        <strain evidence="1">CCM 7403</strain>
    </source>
</reference>
<dbReference type="EMBL" id="JBHTAP010000002">
    <property type="protein sequence ID" value="MFC7236652.1"/>
    <property type="molecule type" value="Genomic_DNA"/>
</dbReference>
<dbReference type="RefSeq" id="WP_276236245.1">
    <property type="nucleotide sequence ID" value="NZ_CP119803.1"/>
</dbReference>
<proteinExistence type="predicted"/>
<dbReference type="Proteomes" id="UP001596398">
    <property type="component" value="Unassembled WGS sequence"/>
</dbReference>